<evidence type="ECO:0000256" key="3">
    <source>
        <dbReference type="ARBA" id="ARBA00022679"/>
    </source>
</evidence>
<dbReference type="RefSeq" id="WP_116284601.1">
    <property type="nucleotide sequence ID" value="NZ_NBXA01000034.1"/>
</dbReference>
<dbReference type="GO" id="GO:0000179">
    <property type="term" value="F:rRNA (adenine-N6,N6-)-dimethyltransferase activity"/>
    <property type="evidence" value="ECO:0007669"/>
    <property type="project" value="InterPro"/>
</dbReference>
<dbReference type="SUPFAM" id="SSF53335">
    <property type="entry name" value="S-adenosyl-L-methionine-dependent methyltransferases"/>
    <property type="match status" value="1"/>
</dbReference>
<keyword evidence="2" id="KW-0489">Methyltransferase</keyword>
<gene>
    <name evidence="5" type="ORF">B7R21_17765</name>
</gene>
<dbReference type="PANTHER" id="PTHR44942">
    <property type="entry name" value="METHYLTRANSF_11 DOMAIN-CONTAINING PROTEIN"/>
    <property type="match status" value="1"/>
</dbReference>
<dbReference type="AlphaFoldDB" id="A0A3E0VB47"/>
<sequence>MTRDTEHALSFGRAVGDYELGRPGYPTEAIDWIRGELGELAAGHPDDRLARAAGSTTRTLVDVGAGTGKFTASLLGHGARVVAVEPDAAMRETLAAKLTEVVTLAGTGEELPLDDASADLVTFAQAWHWVDVPAASAEVARVLKPGGLLALVWNIRDESVDWVARLTGIIEPSAAEQYDSRTPKVAAPLAPTAHSEFTWENPLNREQLLAMVTSRSYIIALQPHERANVVRLVERLLDEHPDLASLTTYPMPYVTRVTLARVTP</sequence>
<accession>A0A3E0VB47</accession>
<evidence type="ECO:0000313" key="6">
    <source>
        <dbReference type="Proteomes" id="UP000256709"/>
    </source>
</evidence>
<dbReference type="Pfam" id="PF08241">
    <property type="entry name" value="Methyltransf_11"/>
    <property type="match status" value="1"/>
</dbReference>
<dbReference type="Proteomes" id="UP000256709">
    <property type="component" value="Unassembled WGS sequence"/>
</dbReference>
<dbReference type="InterPro" id="IPR013216">
    <property type="entry name" value="Methyltransf_11"/>
</dbReference>
<name>A0A3E0VB47_9MICO</name>
<dbReference type="CDD" id="cd02440">
    <property type="entry name" value="AdoMet_MTases"/>
    <property type="match status" value="1"/>
</dbReference>
<dbReference type="InterPro" id="IPR020596">
    <property type="entry name" value="rRNA_Ade_Mease_Trfase_CS"/>
</dbReference>
<dbReference type="PROSITE" id="PS01131">
    <property type="entry name" value="RRNA_A_DIMETH"/>
    <property type="match status" value="1"/>
</dbReference>
<evidence type="ECO:0000256" key="1">
    <source>
        <dbReference type="ARBA" id="ARBA00008361"/>
    </source>
</evidence>
<dbReference type="Gene3D" id="3.40.50.150">
    <property type="entry name" value="Vaccinia Virus protein VP39"/>
    <property type="match status" value="1"/>
</dbReference>
<comment type="caution">
    <text evidence="5">The sequence shown here is derived from an EMBL/GenBank/DDBJ whole genome shotgun (WGS) entry which is preliminary data.</text>
</comment>
<dbReference type="EMBL" id="NBXA01000034">
    <property type="protein sequence ID" value="RFA06961.1"/>
    <property type="molecule type" value="Genomic_DNA"/>
</dbReference>
<reference evidence="5 6" key="1">
    <citation type="submission" date="2017-04" db="EMBL/GenBank/DDBJ databases">
        <title>Comparative genome analysis of Subtercola boreus.</title>
        <authorList>
            <person name="Cho Y.-J."/>
            <person name="Cho A."/>
            <person name="Kim O.-S."/>
            <person name="Lee J.-I."/>
        </authorList>
    </citation>
    <scope>NUCLEOTIDE SEQUENCE [LARGE SCALE GENOMIC DNA]</scope>
    <source>
        <strain evidence="5 6">P27444</strain>
    </source>
</reference>
<evidence type="ECO:0000259" key="4">
    <source>
        <dbReference type="Pfam" id="PF08241"/>
    </source>
</evidence>
<dbReference type="OrthoDB" id="9797252at2"/>
<protein>
    <recommendedName>
        <fullName evidence="4">Methyltransferase type 11 domain-containing protein</fullName>
    </recommendedName>
</protein>
<dbReference type="InterPro" id="IPR051052">
    <property type="entry name" value="Diverse_substrate_MTase"/>
</dbReference>
<comment type="similarity">
    <text evidence="1">Belongs to the methyltransferase superfamily.</text>
</comment>
<evidence type="ECO:0000313" key="5">
    <source>
        <dbReference type="EMBL" id="RFA06961.1"/>
    </source>
</evidence>
<dbReference type="InterPro" id="IPR029063">
    <property type="entry name" value="SAM-dependent_MTases_sf"/>
</dbReference>
<feature type="domain" description="Methyltransferase type 11" evidence="4">
    <location>
        <begin position="61"/>
        <end position="150"/>
    </location>
</feature>
<keyword evidence="3" id="KW-0808">Transferase</keyword>
<organism evidence="5 6">
    <name type="scientific">Subtercola boreus</name>
    <dbReference type="NCBI Taxonomy" id="120213"/>
    <lineage>
        <taxon>Bacteria</taxon>
        <taxon>Bacillati</taxon>
        <taxon>Actinomycetota</taxon>
        <taxon>Actinomycetes</taxon>
        <taxon>Micrococcales</taxon>
        <taxon>Microbacteriaceae</taxon>
        <taxon>Subtercola</taxon>
    </lineage>
</organism>
<evidence type="ECO:0000256" key="2">
    <source>
        <dbReference type="ARBA" id="ARBA00022603"/>
    </source>
</evidence>
<proteinExistence type="inferred from homology"/>
<dbReference type="PANTHER" id="PTHR44942:SF4">
    <property type="entry name" value="METHYLTRANSFERASE TYPE 11 DOMAIN-CONTAINING PROTEIN"/>
    <property type="match status" value="1"/>
</dbReference>